<dbReference type="Proteomes" id="UP000566813">
    <property type="component" value="Unassembled WGS sequence"/>
</dbReference>
<dbReference type="Gene3D" id="2.30.40.10">
    <property type="entry name" value="Urease, subunit C, domain 1"/>
    <property type="match status" value="1"/>
</dbReference>
<reference evidence="3 4" key="1">
    <citation type="submission" date="2020-08" db="EMBL/GenBank/DDBJ databases">
        <title>The genome sequence of type strain Novosphingobium flavum NBRC 111647.</title>
        <authorList>
            <person name="Liu Y."/>
        </authorList>
    </citation>
    <scope>NUCLEOTIDE SEQUENCE [LARGE SCALE GENOMIC DNA]</scope>
    <source>
        <strain evidence="3 4">NBRC 111647</strain>
    </source>
</reference>
<evidence type="ECO:0000313" key="3">
    <source>
        <dbReference type="EMBL" id="MBC2666727.1"/>
    </source>
</evidence>
<evidence type="ECO:0000313" key="4">
    <source>
        <dbReference type="Proteomes" id="UP000566813"/>
    </source>
</evidence>
<accession>A0A7X1FUS5</accession>
<feature type="chain" id="PRO_5030602470" evidence="1">
    <location>
        <begin position="23"/>
        <end position="446"/>
    </location>
</feature>
<keyword evidence="1" id="KW-0732">Signal</keyword>
<dbReference type="InterPro" id="IPR011059">
    <property type="entry name" value="Metal-dep_hydrolase_composite"/>
</dbReference>
<dbReference type="EMBL" id="JACLAW010000011">
    <property type="protein sequence ID" value="MBC2666727.1"/>
    <property type="molecule type" value="Genomic_DNA"/>
</dbReference>
<dbReference type="GO" id="GO:0016810">
    <property type="term" value="F:hydrolase activity, acting on carbon-nitrogen (but not peptide) bonds"/>
    <property type="evidence" value="ECO:0007669"/>
    <property type="project" value="InterPro"/>
</dbReference>
<dbReference type="Gene3D" id="3.20.20.140">
    <property type="entry name" value="Metal-dependent hydrolases"/>
    <property type="match status" value="1"/>
</dbReference>
<dbReference type="SUPFAM" id="SSF51556">
    <property type="entry name" value="Metallo-dependent hydrolases"/>
    <property type="match status" value="1"/>
</dbReference>
<protein>
    <submittedName>
        <fullName evidence="3">Amidohydrolase family protein</fullName>
    </submittedName>
</protein>
<dbReference type="AlphaFoldDB" id="A0A7X1FUS5"/>
<gene>
    <name evidence="3" type="ORF">H7F51_14495</name>
</gene>
<dbReference type="PROSITE" id="PS51257">
    <property type="entry name" value="PROKAR_LIPOPROTEIN"/>
    <property type="match status" value="1"/>
</dbReference>
<dbReference type="InterPro" id="IPR032466">
    <property type="entry name" value="Metal_Hydrolase"/>
</dbReference>
<evidence type="ECO:0000259" key="2">
    <source>
        <dbReference type="Pfam" id="PF01979"/>
    </source>
</evidence>
<sequence length="446" mass="48182">MKRKISWLFGAVGAVLACAASANTPEKTAEFLAPADRVVAIKAGRLYDPKGGQLLANQVVIIRGDRIENVGTNLPVPANAKVIDLGNATVMPGMIDAHVHTNVDASPTTSLSQRVIWMTVSAQHDLDAGFTTILDLDSRGGFDTVELRDMINAGHVLGPRMQVVGQALNFRNSNYVREGYGERWYAGRTENKDINGPWLARAAVREAKNHGVDYVKVYATSDYVGPNYMWRDGKFQYVFSISTEEVQAIVDEAHRLGLKVACHSYSGNGKDPCLLAGVDNPNHLLELDAAGVKLIQQFKTVFTPTIDDLTHLDPLDLQASGGAGSRLALGEAAVRRARAAGLEIAFGSGATSPPGGEIPHGKQGNQFAYLVKWGMTPAEALRTTYVGAVHVLNYDMERHIGSLEKGKYADVIAVSGDPLADITEMERVKFVMKGGMVVKDAISRQR</sequence>
<feature type="signal peptide" evidence="1">
    <location>
        <begin position="1"/>
        <end position="22"/>
    </location>
</feature>
<dbReference type="Pfam" id="PF01979">
    <property type="entry name" value="Amidohydro_1"/>
    <property type="match status" value="1"/>
</dbReference>
<dbReference type="SUPFAM" id="SSF51338">
    <property type="entry name" value="Composite domain of metallo-dependent hydrolases"/>
    <property type="match status" value="1"/>
</dbReference>
<evidence type="ECO:0000256" key="1">
    <source>
        <dbReference type="SAM" id="SignalP"/>
    </source>
</evidence>
<dbReference type="RefSeq" id="WP_185665019.1">
    <property type="nucleotide sequence ID" value="NZ_JACLAW010000011.1"/>
</dbReference>
<dbReference type="InterPro" id="IPR006680">
    <property type="entry name" value="Amidohydro-rel"/>
</dbReference>
<name>A0A7X1FUS5_9SPHN</name>
<organism evidence="3 4">
    <name type="scientific">Novosphingobium flavum</name>
    <dbReference type="NCBI Taxonomy" id="1778672"/>
    <lineage>
        <taxon>Bacteria</taxon>
        <taxon>Pseudomonadati</taxon>
        <taxon>Pseudomonadota</taxon>
        <taxon>Alphaproteobacteria</taxon>
        <taxon>Sphingomonadales</taxon>
        <taxon>Sphingomonadaceae</taxon>
        <taxon>Novosphingobium</taxon>
    </lineage>
</organism>
<keyword evidence="4" id="KW-1185">Reference proteome</keyword>
<comment type="caution">
    <text evidence="3">The sequence shown here is derived from an EMBL/GenBank/DDBJ whole genome shotgun (WGS) entry which is preliminary data.</text>
</comment>
<keyword evidence="3" id="KW-0378">Hydrolase</keyword>
<proteinExistence type="predicted"/>
<feature type="domain" description="Amidohydrolase-related" evidence="2">
    <location>
        <begin position="89"/>
        <end position="438"/>
    </location>
</feature>
<dbReference type="PANTHER" id="PTHR43135:SF3">
    <property type="entry name" value="ALPHA-D-RIBOSE 1-METHYLPHOSPHONATE 5-TRIPHOSPHATE DIPHOSPHATASE"/>
    <property type="match status" value="1"/>
</dbReference>
<dbReference type="PANTHER" id="PTHR43135">
    <property type="entry name" value="ALPHA-D-RIBOSE 1-METHYLPHOSPHONATE 5-TRIPHOSPHATE DIPHOSPHATASE"/>
    <property type="match status" value="1"/>
</dbReference>
<dbReference type="InterPro" id="IPR051781">
    <property type="entry name" value="Metallo-dep_Hydrolase"/>
</dbReference>